<dbReference type="Proteomes" id="UP000228503">
    <property type="component" value="Unassembled WGS sequence"/>
</dbReference>
<dbReference type="EMBL" id="PFOB01000016">
    <property type="protein sequence ID" value="PIZ63695.1"/>
    <property type="molecule type" value="Genomic_DNA"/>
</dbReference>
<protein>
    <recommendedName>
        <fullName evidence="4">DUF1573 domain-containing protein</fullName>
    </recommendedName>
</protein>
<sequence>MNIKLIVGFIIGIVILIGGSYALLNVSDTTSKIEMSENVKVATGVTDHDWGTIGINDGKVNATYTITNEGTEPMKLFNIETSCMCTTAQVKVGDNTSPEFGMQSNSQYTATLPPGETAEVIAVFDPAFHGPSGVGTITRQIMVETNDKSNPQLVFTAEAEVVSEVNN</sequence>
<dbReference type="Pfam" id="PF07610">
    <property type="entry name" value="DUF1573"/>
    <property type="match status" value="1"/>
</dbReference>
<evidence type="ECO:0000256" key="1">
    <source>
        <dbReference type="SAM" id="Phobius"/>
    </source>
</evidence>
<comment type="caution">
    <text evidence="2">The sequence shown here is derived from an EMBL/GenBank/DDBJ whole genome shotgun (WGS) entry which is preliminary data.</text>
</comment>
<keyword evidence="1" id="KW-0472">Membrane</keyword>
<evidence type="ECO:0000313" key="2">
    <source>
        <dbReference type="EMBL" id="PIZ63695.1"/>
    </source>
</evidence>
<name>A0A2M7U0X1_9BACT</name>
<feature type="transmembrane region" description="Helical" evidence="1">
    <location>
        <begin position="6"/>
        <end position="26"/>
    </location>
</feature>
<accession>A0A2M7U0X1</accession>
<evidence type="ECO:0000313" key="3">
    <source>
        <dbReference type="Proteomes" id="UP000228503"/>
    </source>
</evidence>
<gene>
    <name evidence="2" type="ORF">COY16_01310</name>
</gene>
<reference evidence="3" key="1">
    <citation type="submission" date="2017-09" db="EMBL/GenBank/DDBJ databases">
        <title>Depth-based differentiation of microbial function through sediment-hosted aquifers and enrichment of novel symbionts in the deep terrestrial subsurface.</title>
        <authorList>
            <person name="Probst A.J."/>
            <person name="Ladd B."/>
            <person name="Jarett J.K."/>
            <person name="Geller-Mcgrath D.E."/>
            <person name="Sieber C.M.K."/>
            <person name="Emerson J.B."/>
            <person name="Anantharaman K."/>
            <person name="Thomas B.C."/>
            <person name="Malmstrom R."/>
            <person name="Stieglmeier M."/>
            <person name="Klingl A."/>
            <person name="Woyke T."/>
            <person name="Ryan C.M."/>
            <person name="Banfield J.F."/>
        </authorList>
    </citation>
    <scope>NUCLEOTIDE SEQUENCE [LARGE SCALE GENOMIC DNA]</scope>
</reference>
<organism evidence="2 3">
    <name type="scientific">Candidatus Roizmanbacteria bacterium CG_4_10_14_0_2_um_filter_39_13</name>
    <dbReference type="NCBI Taxonomy" id="1974825"/>
    <lineage>
        <taxon>Bacteria</taxon>
        <taxon>Candidatus Roizmaniibacteriota</taxon>
    </lineage>
</organism>
<dbReference type="AlphaFoldDB" id="A0A2M7U0X1"/>
<dbReference type="Gene3D" id="2.60.40.10">
    <property type="entry name" value="Immunoglobulins"/>
    <property type="match status" value="1"/>
</dbReference>
<evidence type="ECO:0008006" key="4">
    <source>
        <dbReference type="Google" id="ProtNLM"/>
    </source>
</evidence>
<dbReference type="PANTHER" id="PTHR37833:SF1">
    <property type="entry name" value="SIGNAL PEPTIDE PROTEIN"/>
    <property type="match status" value="1"/>
</dbReference>
<dbReference type="PANTHER" id="PTHR37833">
    <property type="entry name" value="LIPOPROTEIN-RELATED"/>
    <property type="match status" value="1"/>
</dbReference>
<keyword evidence="1" id="KW-1133">Transmembrane helix</keyword>
<dbReference type="InterPro" id="IPR013783">
    <property type="entry name" value="Ig-like_fold"/>
</dbReference>
<dbReference type="InterPro" id="IPR011467">
    <property type="entry name" value="DUF1573"/>
</dbReference>
<proteinExistence type="predicted"/>
<keyword evidence="1" id="KW-0812">Transmembrane</keyword>